<evidence type="ECO:0000256" key="1">
    <source>
        <dbReference type="SAM" id="MobiDB-lite"/>
    </source>
</evidence>
<evidence type="ECO:0000313" key="2">
    <source>
        <dbReference type="EMBL" id="MCD7468285.1"/>
    </source>
</evidence>
<feature type="region of interest" description="Disordered" evidence="1">
    <location>
        <begin position="127"/>
        <end position="201"/>
    </location>
</feature>
<organism evidence="2 3">
    <name type="scientific">Datura stramonium</name>
    <name type="common">Jimsonweed</name>
    <name type="synonym">Common thornapple</name>
    <dbReference type="NCBI Taxonomy" id="4076"/>
    <lineage>
        <taxon>Eukaryota</taxon>
        <taxon>Viridiplantae</taxon>
        <taxon>Streptophyta</taxon>
        <taxon>Embryophyta</taxon>
        <taxon>Tracheophyta</taxon>
        <taxon>Spermatophyta</taxon>
        <taxon>Magnoliopsida</taxon>
        <taxon>eudicotyledons</taxon>
        <taxon>Gunneridae</taxon>
        <taxon>Pentapetalae</taxon>
        <taxon>asterids</taxon>
        <taxon>lamiids</taxon>
        <taxon>Solanales</taxon>
        <taxon>Solanaceae</taxon>
        <taxon>Solanoideae</taxon>
        <taxon>Datureae</taxon>
        <taxon>Datura</taxon>
    </lineage>
</organism>
<feature type="region of interest" description="Disordered" evidence="1">
    <location>
        <begin position="49"/>
        <end position="71"/>
    </location>
</feature>
<feature type="non-terminal residue" evidence="2">
    <location>
        <position position="1"/>
    </location>
</feature>
<protein>
    <submittedName>
        <fullName evidence="2">Uncharacterized protein</fullName>
    </submittedName>
</protein>
<keyword evidence="3" id="KW-1185">Reference proteome</keyword>
<sequence>ARRIEQVVQEQVPQPRPATILAQVVMPPMMEEAFNAVKGAVEMFTTFMENQGQRRDQTRPPTGRQDGSMSSRVKEFINLDPPEFCGTKPEQDPILCLGDHIQDTTAATMVSMESFASAVRFAKSLEGKKQKRRVERDQNKKGRKTDGFSGSIGGGNEGVPSKGSLVPAQSMPQTSGSLPSRHSEGSGSQSRQNQNFKTLVS</sequence>
<gene>
    <name evidence="2" type="ORF">HAX54_006323</name>
</gene>
<proteinExistence type="predicted"/>
<evidence type="ECO:0000313" key="3">
    <source>
        <dbReference type="Proteomes" id="UP000823775"/>
    </source>
</evidence>
<name>A0ABS8TBB2_DATST</name>
<dbReference type="EMBL" id="JACEIK010001316">
    <property type="protein sequence ID" value="MCD7468285.1"/>
    <property type="molecule type" value="Genomic_DNA"/>
</dbReference>
<accession>A0ABS8TBB2</accession>
<feature type="compositionally biased region" description="Polar residues" evidence="1">
    <location>
        <begin position="170"/>
        <end position="201"/>
    </location>
</feature>
<feature type="compositionally biased region" description="Basic and acidic residues" evidence="1">
    <location>
        <begin position="127"/>
        <end position="146"/>
    </location>
</feature>
<dbReference type="Proteomes" id="UP000823775">
    <property type="component" value="Unassembled WGS sequence"/>
</dbReference>
<comment type="caution">
    <text evidence="2">The sequence shown here is derived from an EMBL/GenBank/DDBJ whole genome shotgun (WGS) entry which is preliminary data.</text>
</comment>
<reference evidence="2 3" key="1">
    <citation type="journal article" date="2021" name="BMC Genomics">
        <title>Datura genome reveals duplications of psychoactive alkaloid biosynthetic genes and high mutation rate following tissue culture.</title>
        <authorList>
            <person name="Rajewski A."/>
            <person name="Carter-House D."/>
            <person name="Stajich J."/>
            <person name="Litt A."/>
        </authorList>
    </citation>
    <scope>NUCLEOTIDE SEQUENCE [LARGE SCALE GENOMIC DNA]</scope>
    <source>
        <strain evidence="2">AR-01</strain>
    </source>
</reference>